<evidence type="ECO:0000313" key="5">
    <source>
        <dbReference type="Proteomes" id="UP000596742"/>
    </source>
</evidence>
<keyword evidence="1" id="KW-0175">Coiled coil</keyword>
<evidence type="ECO:0000259" key="3">
    <source>
        <dbReference type="Pfam" id="PF20720"/>
    </source>
</evidence>
<dbReference type="Proteomes" id="UP000596742">
    <property type="component" value="Unassembled WGS sequence"/>
</dbReference>
<protein>
    <recommendedName>
        <fullName evidence="3">Novel STAND NTPase 3 domain-containing protein</fullName>
    </recommendedName>
</protein>
<feature type="non-terminal residue" evidence="4">
    <location>
        <position position="1672"/>
    </location>
</feature>
<feature type="compositionally biased region" description="Basic and acidic residues" evidence="2">
    <location>
        <begin position="206"/>
        <end position="225"/>
    </location>
</feature>
<proteinExistence type="predicted"/>
<feature type="region of interest" description="Disordered" evidence="2">
    <location>
        <begin position="198"/>
        <end position="225"/>
    </location>
</feature>
<name>A0A8B6FHX8_MYTGA</name>
<dbReference type="InterPro" id="IPR049050">
    <property type="entry name" value="nSTAND3"/>
</dbReference>
<evidence type="ECO:0000256" key="1">
    <source>
        <dbReference type="SAM" id="Coils"/>
    </source>
</evidence>
<feature type="coiled-coil region" evidence="1">
    <location>
        <begin position="43"/>
        <end position="137"/>
    </location>
</feature>
<feature type="coiled-coil region" evidence="1">
    <location>
        <begin position="1604"/>
        <end position="1631"/>
    </location>
</feature>
<evidence type="ECO:0000313" key="4">
    <source>
        <dbReference type="EMBL" id="VDI48163.1"/>
    </source>
</evidence>
<gene>
    <name evidence="4" type="ORF">MGAL_10B014291</name>
</gene>
<keyword evidence="5" id="KW-1185">Reference proteome</keyword>
<comment type="caution">
    <text evidence="4">The sequence shown here is derived from an EMBL/GenBank/DDBJ whole genome shotgun (WGS) entry which is preliminary data.</text>
</comment>
<reference evidence="4" key="1">
    <citation type="submission" date="2018-11" db="EMBL/GenBank/DDBJ databases">
        <authorList>
            <person name="Alioto T."/>
            <person name="Alioto T."/>
        </authorList>
    </citation>
    <scope>NUCLEOTIDE SEQUENCE</scope>
</reference>
<organism evidence="4 5">
    <name type="scientific">Mytilus galloprovincialis</name>
    <name type="common">Mediterranean mussel</name>
    <dbReference type="NCBI Taxonomy" id="29158"/>
    <lineage>
        <taxon>Eukaryota</taxon>
        <taxon>Metazoa</taxon>
        <taxon>Spiralia</taxon>
        <taxon>Lophotrochozoa</taxon>
        <taxon>Mollusca</taxon>
        <taxon>Bivalvia</taxon>
        <taxon>Autobranchia</taxon>
        <taxon>Pteriomorphia</taxon>
        <taxon>Mytilida</taxon>
        <taxon>Mytiloidea</taxon>
        <taxon>Mytilidae</taxon>
        <taxon>Mytilinae</taxon>
        <taxon>Mytilus</taxon>
    </lineage>
</organism>
<dbReference type="EMBL" id="UYJE01006700">
    <property type="protein sequence ID" value="VDI48163.1"/>
    <property type="molecule type" value="Genomic_DNA"/>
</dbReference>
<dbReference type="SUPFAM" id="SSF52540">
    <property type="entry name" value="P-loop containing nucleoside triphosphate hydrolases"/>
    <property type="match status" value="1"/>
</dbReference>
<sequence length="1672" mass="194634">AIGRLSAKGGLPMLKEAQSSKHVVLDGSLTDMLLELRRCKTSQQELTEKINNHQSAIDILRTNKEEQEKKIRQVNVSNQKGETETQKLSTEPSVYKDKCTEELEACKNDIKKNEEIIKELQDQSDKKQTKIADLILHICKLEAEYEQHDKMLKEHDEHLAMLDGQGSKQGEQIAQQSEQLAQHCEQIAQQSEQITKQGEQITKQGEQMEKQGEQMEKQGRSNQTRLEEDTRALIEEDVREGTFVITKAVTDGLLLLKQNGVLLITGYAGTGKSRIGRHILHMYCTDNISCKCIKLNTLGEWEDMISREHTVVVLLDDIFGETNCIYNREKDTPVLDKVHAYVCKGKIKVIITIRDTVKRQCQEVFDSNRLFKSDFIDLSCKKYLLSKEEKHTILTKYMKTVHKSDYIKSKGFVDCNGDLILKSDEVWNITQQNPVKGFPLVVYQFVHNDKYFKLGRQFFDRPTEAMLEEMDAIRRKGDDHKKFMIQYGVLVYIAINENCIYPDDSSKITEIAKVIDAIYGVTTKMKKCNILDAVKELKRSYLVNIPKQRSYRLHHPTLQESVILSFAQIDKESINKIIPLISWSFFEKMVKSESYKEKEGEVVLRIPTYSLKILANRLVDFFRPTYENDIFSKTMDLCYTEIFQQEYCLLLPWILEGLEKEGCKNNHRENMINSDHSHFNVCLSMKDNEIFLLNCIDSIVGTNEQLDLLNFVLTKIKTNNCRITNIKYKNVLIAFLYVMCSNADVRNVKTLFDIVEENKIPVLLDQGVKLSNARITVLIYRLTEDSERETCVFLTLCIWNAYIQFNTPVLEFLLSKYNQTPFKINLFFKMIYSIKWLKNHVDGFSMYDNCVPEWPSLSFKALKWMIETFKDQKLDKSIFNLILRTACKYQMFDTVDYLASRCKTIDKIYCLRACLDKVDGKYAFRQLPFNQELFDLIIKNIDTNSKELIPIVISVTQKEDVPDYMSDAFLPVCSNNTDILTLACQQGQFYLAKLIIENSNFAHLDIHSALIAACKESEKKPEPSYYYNKDDKVEKVENLKIVIYIVEKFGFEQFDLKVVCQQACSAKRFKIIKWFVQNIDISRLNLYAIIHAVSDKKNSDILEHIMKKIEIDSYYMKKIVNIAYKGKCFELLMWIHANIRPHISIDSWKLLMLACEDDRVDVAKWVLRTFEHDSLYIGGWALFPLTCITINERGHILKDWEDTVNKLIDTLNWILATFRIKSCYIVTGVSQLIGFDRTNHNILSNYIISILEKYLSDLKKEDVKRIFDISLQQKYYILVNWFLQKRDSCSFDKQMILNKACTDAEVETIGILSKYFYALDINQAMINMINRYTSVACLNMLWNGINKTNRDSFDKKKFVSTVCKEKEVNNELLTWILLKLPLDHITINEVLITCCQQGKPWHVKYILHEVDNKKLDIKEAFVHACLAATGEITFLKKYHEPHACLVFNGDHDANSLMIVDDLFQMINDKDSYVSLVVNELLEKKKFDLILYFLQAGYCRHIDMKNLMTESCKYGQIRQVQWILRNVEHKELNIKSAFHEACDGLKHGNIHFFKKNVNHVKCLALMWHYMHDINMFEIDTVLNKMQSETSASYSDDGLKTWLLYIKNINHRINQLDNTLLNTEENLNQQSQQVNDGQCCLEDSQANNDLNSRDEQDDCPSPTKRMCLEIEEQK</sequence>
<dbReference type="InterPro" id="IPR027417">
    <property type="entry name" value="P-loop_NTPase"/>
</dbReference>
<dbReference type="Pfam" id="PF20720">
    <property type="entry name" value="nSTAND3"/>
    <property type="match status" value="1"/>
</dbReference>
<feature type="domain" description="Novel STAND NTPase 3" evidence="3">
    <location>
        <begin position="243"/>
        <end position="399"/>
    </location>
</feature>
<accession>A0A8B6FHX8</accession>
<evidence type="ECO:0000256" key="2">
    <source>
        <dbReference type="SAM" id="MobiDB-lite"/>
    </source>
</evidence>
<dbReference type="OrthoDB" id="6149069at2759"/>